<dbReference type="EC" id="2.1.1.222" evidence="2"/>
<dbReference type="GO" id="GO:0102208">
    <property type="term" value="F:2-polyprenyl-6-hydroxyphenol methylase activity"/>
    <property type="evidence" value="ECO:0007669"/>
    <property type="project" value="UniProtKB-EC"/>
</dbReference>
<evidence type="ECO:0000259" key="1">
    <source>
        <dbReference type="Pfam" id="PF13649"/>
    </source>
</evidence>
<comment type="caution">
    <text evidence="2">The sequence shown here is derived from an EMBL/GenBank/DDBJ whole genome shotgun (WGS) entry which is preliminary data.</text>
</comment>
<dbReference type="GO" id="GO:0061542">
    <property type="term" value="F:3-demethylubiquinol 3-O-methyltransferase activity"/>
    <property type="evidence" value="ECO:0007669"/>
    <property type="project" value="UniProtKB-EC"/>
</dbReference>
<name>A0ABV9ZNM4_9PSEU</name>
<dbReference type="EC" id="2.1.1.64" evidence="2"/>
<accession>A0ABV9ZNM4</accession>
<keyword evidence="2" id="KW-0808">Transferase</keyword>
<proteinExistence type="predicted"/>
<feature type="domain" description="Methyltransferase" evidence="1">
    <location>
        <begin position="47"/>
        <end position="141"/>
    </location>
</feature>
<dbReference type="Proteomes" id="UP001596175">
    <property type="component" value="Unassembled WGS sequence"/>
</dbReference>
<dbReference type="EMBL" id="JBHSKG010000020">
    <property type="protein sequence ID" value="MFC5142100.1"/>
    <property type="molecule type" value="Genomic_DNA"/>
</dbReference>
<organism evidence="2 3">
    <name type="scientific">Actinomycetospora rhizophila</name>
    <dbReference type="NCBI Taxonomy" id="1416876"/>
    <lineage>
        <taxon>Bacteria</taxon>
        <taxon>Bacillati</taxon>
        <taxon>Actinomycetota</taxon>
        <taxon>Actinomycetes</taxon>
        <taxon>Pseudonocardiales</taxon>
        <taxon>Pseudonocardiaceae</taxon>
        <taxon>Actinomycetospora</taxon>
    </lineage>
</organism>
<reference evidence="3" key="1">
    <citation type="journal article" date="2019" name="Int. J. Syst. Evol. Microbiol.">
        <title>The Global Catalogue of Microorganisms (GCM) 10K type strain sequencing project: providing services to taxonomists for standard genome sequencing and annotation.</title>
        <authorList>
            <consortium name="The Broad Institute Genomics Platform"/>
            <consortium name="The Broad Institute Genome Sequencing Center for Infectious Disease"/>
            <person name="Wu L."/>
            <person name="Ma J."/>
        </authorList>
    </citation>
    <scope>NUCLEOTIDE SEQUENCE [LARGE SCALE GENOMIC DNA]</scope>
    <source>
        <strain evidence="3">XZYJ18</strain>
    </source>
</reference>
<gene>
    <name evidence="2" type="ORF">ACFPK1_27985</name>
</gene>
<keyword evidence="2" id="KW-0489">Methyltransferase</keyword>
<dbReference type="Pfam" id="PF13649">
    <property type="entry name" value="Methyltransf_25"/>
    <property type="match status" value="1"/>
</dbReference>
<evidence type="ECO:0000313" key="2">
    <source>
        <dbReference type="EMBL" id="MFC5142100.1"/>
    </source>
</evidence>
<sequence>MSDDLDRDSWERRWTRVLDADPTGVDRRPPNALLLAEVADLPAGVALDAGAGHGSEALWLAARGWRVTAVDFAATALARGAGRAGREGAEVAARIAWVEGDLGSWTPPAAHFDLVTCFYVHVAGSVPEMVRRLAGGVARGGTLLLVGQPGAAGQTQVSVPDALEVLDTDRWEIVVAEDRRRGARGAATDAVVRARRRT</sequence>
<dbReference type="InterPro" id="IPR029063">
    <property type="entry name" value="SAM-dependent_MTases_sf"/>
</dbReference>
<protein>
    <submittedName>
        <fullName evidence="2">Class I SAM-dependent methyltransferase</fullName>
        <ecNumber evidence="2">2.1.1.222</ecNumber>
        <ecNumber evidence="2">2.1.1.64</ecNumber>
    </submittedName>
</protein>
<dbReference type="InterPro" id="IPR041698">
    <property type="entry name" value="Methyltransf_25"/>
</dbReference>
<dbReference type="GO" id="GO:0032259">
    <property type="term" value="P:methylation"/>
    <property type="evidence" value="ECO:0007669"/>
    <property type="project" value="UniProtKB-KW"/>
</dbReference>
<evidence type="ECO:0000313" key="3">
    <source>
        <dbReference type="Proteomes" id="UP001596175"/>
    </source>
</evidence>
<dbReference type="CDD" id="cd02440">
    <property type="entry name" value="AdoMet_MTases"/>
    <property type="match status" value="1"/>
</dbReference>
<dbReference type="SUPFAM" id="SSF53335">
    <property type="entry name" value="S-adenosyl-L-methionine-dependent methyltransferases"/>
    <property type="match status" value="1"/>
</dbReference>
<dbReference type="RefSeq" id="WP_378024227.1">
    <property type="nucleotide sequence ID" value="NZ_JBHSKG010000020.1"/>
</dbReference>
<dbReference type="Gene3D" id="3.40.50.150">
    <property type="entry name" value="Vaccinia Virus protein VP39"/>
    <property type="match status" value="1"/>
</dbReference>
<keyword evidence="3" id="KW-1185">Reference proteome</keyword>